<dbReference type="Proteomes" id="UP000520198">
    <property type="component" value="Unassembled WGS sequence"/>
</dbReference>
<feature type="chain" id="PRO_5031402122" evidence="2">
    <location>
        <begin position="22"/>
        <end position="227"/>
    </location>
</feature>
<feature type="region of interest" description="Disordered" evidence="1">
    <location>
        <begin position="69"/>
        <end position="97"/>
    </location>
</feature>
<keyword evidence="2" id="KW-0732">Signal</keyword>
<gene>
    <name evidence="3" type="ORF">HT585_09035</name>
</gene>
<name>A0A7Y6Q4W3_9HYPH</name>
<evidence type="ECO:0000313" key="4">
    <source>
        <dbReference type="Proteomes" id="UP000520198"/>
    </source>
</evidence>
<accession>A0A7Y6Q4W3</accession>
<dbReference type="Pfam" id="PF06059">
    <property type="entry name" value="DUF930"/>
    <property type="match status" value="1"/>
</dbReference>
<dbReference type="EMBL" id="JABWDU010000002">
    <property type="protein sequence ID" value="NVD38996.1"/>
    <property type="molecule type" value="Genomic_DNA"/>
</dbReference>
<organism evidence="3 4">
    <name type="scientific">Ensifer oleiphilus</name>
    <dbReference type="NCBI Taxonomy" id="2742698"/>
    <lineage>
        <taxon>Bacteria</taxon>
        <taxon>Pseudomonadati</taxon>
        <taxon>Pseudomonadota</taxon>
        <taxon>Alphaproteobacteria</taxon>
        <taxon>Hyphomicrobiales</taxon>
        <taxon>Rhizobiaceae</taxon>
        <taxon>Sinorhizobium/Ensifer group</taxon>
        <taxon>Ensifer</taxon>
    </lineage>
</organism>
<evidence type="ECO:0000256" key="2">
    <source>
        <dbReference type="SAM" id="SignalP"/>
    </source>
</evidence>
<comment type="caution">
    <text evidence="3">The sequence shown here is derived from an EMBL/GenBank/DDBJ whole genome shotgun (WGS) entry which is preliminary data.</text>
</comment>
<dbReference type="AlphaFoldDB" id="A0A7Y6Q4W3"/>
<evidence type="ECO:0000313" key="3">
    <source>
        <dbReference type="EMBL" id="NVD38996.1"/>
    </source>
</evidence>
<protein>
    <submittedName>
        <fullName evidence="3">DUF930 domain-containing protein</fullName>
    </submittedName>
</protein>
<feature type="compositionally biased region" description="Low complexity" evidence="1">
    <location>
        <begin position="85"/>
        <end position="95"/>
    </location>
</feature>
<dbReference type="InterPro" id="IPR009273">
    <property type="entry name" value="DUF930"/>
</dbReference>
<dbReference type="RefSeq" id="WP_176352593.1">
    <property type="nucleotide sequence ID" value="NZ_JABWDU010000002.1"/>
</dbReference>
<evidence type="ECO:0000256" key="1">
    <source>
        <dbReference type="SAM" id="MobiDB-lite"/>
    </source>
</evidence>
<keyword evidence="4" id="KW-1185">Reference proteome</keyword>
<feature type="signal peptide" evidence="2">
    <location>
        <begin position="1"/>
        <end position="21"/>
    </location>
</feature>
<reference evidence="3 4" key="1">
    <citation type="submission" date="2020-06" db="EMBL/GenBank/DDBJ databases">
        <authorList>
            <person name="Grouzdev D.S."/>
        </authorList>
    </citation>
    <scope>NUCLEOTIDE SEQUENCE [LARGE SCALE GENOMIC DNA]</scope>
    <source>
        <strain evidence="3 4">HO-A22</strain>
    </source>
</reference>
<proteinExistence type="predicted"/>
<sequence length="227" mass="25036">MLWRALALALMLHALAFTALSRLPPKPMPLPPAEDSIEVEILAEMPVRKTMTRMPPVPALEANLPVREPQHADPKALPDASGQRPATTTPTPQAQGMVRADKLYSADILASPRSRQARKGLAQLAPEERVVQLCNLEAMEQVHRWDADFDPDFLVAYAYSGVRFSGETLKANGGAFRSKRKWFRIAYSCTATPDRNTIVGFDFKVGDAIPPDQWQDLGLPITDTAAH</sequence>